<comment type="caution">
    <text evidence="7">The sequence shown here is derived from an EMBL/GenBank/DDBJ whole genome shotgun (WGS) entry which is preliminary data.</text>
</comment>
<evidence type="ECO:0000256" key="4">
    <source>
        <dbReference type="ARBA" id="ARBA00023136"/>
    </source>
</evidence>
<dbReference type="PANTHER" id="PTHR37422">
    <property type="entry name" value="TEICHURONIC ACID BIOSYNTHESIS PROTEIN TUAE"/>
    <property type="match status" value="1"/>
</dbReference>
<evidence type="ECO:0000256" key="1">
    <source>
        <dbReference type="ARBA" id="ARBA00004141"/>
    </source>
</evidence>
<evidence type="ECO:0000256" key="5">
    <source>
        <dbReference type="SAM" id="Phobius"/>
    </source>
</evidence>
<proteinExistence type="predicted"/>
<feature type="transmembrane region" description="Helical" evidence="5">
    <location>
        <begin position="291"/>
        <end position="308"/>
    </location>
</feature>
<comment type="subcellular location">
    <subcellularLocation>
        <location evidence="1">Membrane</location>
        <topology evidence="1">Multi-pass membrane protein</topology>
    </subcellularLocation>
</comment>
<dbReference type="AlphaFoldDB" id="A0A501XS71"/>
<dbReference type="GO" id="GO:0016874">
    <property type="term" value="F:ligase activity"/>
    <property type="evidence" value="ECO:0007669"/>
    <property type="project" value="UniProtKB-KW"/>
</dbReference>
<feature type="transmembrane region" description="Helical" evidence="5">
    <location>
        <begin position="204"/>
        <end position="221"/>
    </location>
</feature>
<dbReference type="Pfam" id="PF04932">
    <property type="entry name" value="Wzy_C"/>
    <property type="match status" value="1"/>
</dbReference>
<dbReference type="InterPro" id="IPR051533">
    <property type="entry name" value="WaaL-like"/>
</dbReference>
<evidence type="ECO:0000259" key="6">
    <source>
        <dbReference type="Pfam" id="PF04932"/>
    </source>
</evidence>
<feature type="transmembrane region" description="Helical" evidence="5">
    <location>
        <begin position="315"/>
        <end position="331"/>
    </location>
</feature>
<keyword evidence="7" id="KW-0436">Ligase</keyword>
<keyword evidence="8" id="KW-1185">Reference proteome</keyword>
<dbReference type="PANTHER" id="PTHR37422:SF13">
    <property type="entry name" value="LIPOPOLYSACCHARIDE BIOSYNTHESIS PROTEIN PA4999-RELATED"/>
    <property type="match status" value="1"/>
</dbReference>
<feature type="transmembrane region" description="Helical" evidence="5">
    <location>
        <begin position="81"/>
        <end position="102"/>
    </location>
</feature>
<gene>
    <name evidence="7" type="ORF">FJQ54_04205</name>
</gene>
<evidence type="ECO:0000256" key="3">
    <source>
        <dbReference type="ARBA" id="ARBA00022989"/>
    </source>
</evidence>
<dbReference type="InterPro" id="IPR007016">
    <property type="entry name" value="O-antigen_ligase-rel_domated"/>
</dbReference>
<keyword evidence="4 5" id="KW-0472">Membrane</keyword>
<name>A0A501XS71_9SPHN</name>
<keyword evidence="2 5" id="KW-0812">Transmembrane</keyword>
<feature type="transmembrane region" description="Helical" evidence="5">
    <location>
        <begin position="170"/>
        <end position="192"/>
    </location>
</feature>
<feature type="transmembrane region" description="Helical" evidence="5">
    <location>
        <begin position="430"/>
        <end position="452"/>
    </location>
</feature>
<evidence type="ECO:0000313" key="8">
    <source>
        <dbReference type="Proteomes" id="UP000319897"/>
    </source>
</evidence>
<feature type="transmembrane region" description="Helical" evidence="5">
    <location>
        <begin position="50"/>
        <end position="69"/>
    </location>
</feature>
<feature type="transmembrane region" description="Helical" evidence="5">
    <location>
        <begin position="267"/>
        <end position="285"/>
    </location>
</feature>
<organism evidence="7 8">
    <name type="scientific">Sandaracinobacter neustonicus</name>
    <dbReference type="NCBI Taxonomy" id="1715348"/>
    <lineage>
        <taxon>Bacteria</taxon>
        <taxon>Pseudomonadati</taxon>
        <taxon>Pseudomonadota</taxon>
        <taxon>Alphaproteobacteria</taxon>
        <taxon>Sphingomonadales</taxon>
        <taxon>Sphingosinicellaceae</taxon>
        <taxon>Sandaracinobacter</taxon>
    </lineage>
</organism>
<protein>
    <submittedName>
        <fullName evidence="7">O-antigen ligase family protein</fullName>
    </submittedName>
</protein>
<feature type="transmembrane region" description="Helical" evidence="5">
    <location>
        <begin position="472"/>
        <end position="504"/>
    </location>
</feature>
<dbReference type="Proteomes" id="UP000319897">
    <property type="component" value="Unassembled WGS sequence"/>
</dbReference>
<keyword evidence="3 5" id="KW-1133">Transmembrane helix</keyword>
<accession>A0A501XS71</accession>
<dbReference type="GO" id="GO:0016020">
    <property type="term" value="C:membrane"/>
    <property type="evidence" value="ECO:0007669"/>
    <property type="project" value="UniProtKB-SubCell"/>
</dbReference>
<feature type="transmembrane region" description="Helical" evidence="5">
    <location>
        <begin position="23"/>
        <end position="44"/>
    </location>
</feature>
<evidence type="ECO:0000313" key="7">
    <source>
        <dbReference type="EMBL" id="TPE63325.1"/>
    </source>
</evidence>
<feature type="transmembrane region" description="Helical" evidence="5">
    <location>
        <begin position="343"/>
        <end position="364"/>
    </location>
</feature>
<feature type="transmembrane region" description="Helical" evidence="5">
    <location>
        <begin position="147"/>
        <end position="164"/>
    </location>
</feature>
<reference evidence="7 8" key="1">
    <citation type="submission" date="2019-06" db="EMBL/GenBank/DDBJ databases">
        <authorList>
            <person name="Lee I."/>
            <person name="Jang G.I."/>
            <person name="Hwang C.Y."/>
        </authorList>
    </citation>
    <scope>NUCLEOTIDE SEQUENCE [LARGE SCALE GENOMIC DNA]</scope>
    <source>
        <strain evidence="7 8">PAMC 28131</strain>
    </source>
</reference>
<dbReference type="RefSeq" id="WP_140927185.1">
    <property type="nucleotide sequence ID" value="NZ_VFSU01000012.1"/>
</dbReference>
<dbReference type="EMBL" id="VFSU01000012">
    <property type="protein sequence ID" value="TPE63325.1"/>
    <property type="molecule type" value="Genomic_DNA"/>
</dbReference>
<sequence>MIGLRDRILPPYTRRVDDLRHRLSKYVAIFALILVAMFMGFWLAVFGTLVVQPFFMLVGVLFLISLWLLDDTEPDLRPALTKILLIYAALEVIWPSYLAVAIPGLPWITPPRLTLLIMMFVVTLQFAQSSRARGEVLEALAYSKHAMWFLGVFWALAFATSLLSPTPGTSFVMVLEWFLLWNMPFVVAVWLFGDRETFARFIRITLWATCFVFVLTVLEYIQRRPIWFGYIPSFLKIEGPLFNALMQEQVRVGDDRYRARGVFAVHLYYAQFILMVTPFILHKAIENRGWMRFWACALLLLNLVIIWMTNTRTGMSGFILVCAGMIGLYALRRFLNPTSKADMVAPGIFIAVPVGILMLGVLIASSKRLQIMTIGGAQTRGSDRGRDMQWQKGWAALETNPFGHGGGISAKIAGRYVNDRYIIDSLWLNFLLDFGVLAFAAFMGFLITTAYYGVRMYVTAKDETVRLMGPAAVAVGGLVLTSYTISFTGNMPFMMMLVGAVYAFRRIELKEAAALKQPIPKPVALMPLRSSFRV</sequence>
<dbReference type="OrthoDB" id="7209936at2"/>
<feature type="domain" description="O-antigen ligase-related" evidence="6">
    <location>
        <begin position="298"/>
        <end position="443"/>
    </location>
</feature>
<evidence type="ECO:0000256" key="2">
    <source>
        <dbReference type="ARBA" id="ARBA00022692"/>
    </source>
</evidence>